<gene>
    <name evidence="2" type="ORF">SAMN05443668_108356</name>
</gene>
<dbReference type="Proteomes" id="UP000184440">
    <property type="component" value="Unassembled WGS sequence"/>
</dbReference>
<evidence type="ECO:0000313" key="2">
    <source>
        <dbReference type="EMBL" id="SHN42749.1"/>
    </source>
</evidence>
<feature type="compositionally biased region" description="Pro residues" evidence="1">
    <location>
        <begin position="80"/>
        <end position="90"/>
    </location>
</feature>
<reference evidence="2 3" key="1">
    <citation type="submission" date="2016-11" db="EMBL/GenBank/DDBJ databases">
        <authorList>
            <person name="Jaros S."/>
            <person name="Januszkiewicz K."/>
            <person name="Wedrychowicz H."/>
        </authorList>
    </citation>
    <scope>NUCLEOTIDE SEQUENCE [LARGE SCALE GENOMIC DNA]</scope>
    <source>
        <strain evidence="2 3">DSM 46144</strain>
    </source>
</reference>
<protein>
    <recommendedName>
        <fullName evidence="4">FHA domain-containing protein</fullName>
    </recommendedName>
</protein>
<evidence type="ECO:0000256" key="1">
    <source>
        <dbReference type="SAM" id="MobiDB-lite"/>
    </source>
</evidence>
<accession>A0A1M7R9G6</accession>
<dbReference type="SUPFAM" id="SSF49879">
    <property type="entry name" value="SMAD/FHA domain"/>
    <property type="match status" value="1"/>
</dbReference>
<feature type="region of interest" description="Disordered" evidence="1">
    <location>
        <begin position="76"/>
        <end position="103"/>
    </location>
</feature>
<sequence>MSQDPVLSVWYLYEPEEVYSFVKEGDRITFGRDDKCDLIIFSAINGESLSRVAGRIWRMEGELWVRNLSEKHELWITQPGMPPQPPLPPRDPARPDPGAAQSIPGDLAYVRGPDGCVLVVAQQRIEPALPTVLDDRPTTSLPPVPTELRPVAAALCEPLLRGKQLPASYEEVQRRLATRSRKQIRDQVRRLCDLYFTEVPDLRERVEARRRLEEQELGLPAAPSVVHKGIRVFAPAPETDEDVEVSRRRALTLPDYYEVAHLLVRRRSITAEDLRLL</sequence>
<dbReference type="InterPro" id="IPR008984">
    <property type="entry name" value="SMAD_FHA_dom_sf"/>
</dbReference>
<proteinExistence type="predicted"/>
<organism evidence="2 3">
    <name type="scientific">Cryptosporangium aurantiacum</name>
    <dbReference type="NCBI Taxonomy" id="134849"/>
    <lineage>
        <taxon>Bacteria</taxon>
        <taxon>Bacillati</taxon>
        <taxon>Actinomycetota</taxon>
        <taxon>Actinomycetes</taxon>
        <taxon>Cryptosporangiales</taxon>
        <taxon>Cryptosporangiaceae</taxon>
        <taxon>Cryptosporangium</taxon>
    </lineage>
</organism>
<evidence type="ECO:0000313" key="3">
    <source>
        <dbReference type="Proteomes" id="UP000184440"/>
    </source>
</evidence>
<dbReference type="CDD" id="cd00060">
    <property type="entry name" value="FHA"/>
    <property type="match status" value="1"/>
</dbReference>
<dbReference type="AlphaFoldDB" id="A0A1M7R9G6"/>
<keyword evidence="3" id="KW-1185">Reference proteome</keyword>
<dbReference type="EMBL" id="FRCS01000008">
    <property type="protein sequence ID" value="SHN42749.1"/>
    <property type="molecule type" value="Genomic_DNA"/>
</dbReference>
<evidence type="ECO:0008006" key="4">
    <source>
        <dbReference type="Google" id="ProtNLM"/>
    </source>
</evidence>
<name>A0A1M7R9G6_9ACTN</name>